<evidence type="ECO:0000313" key="3">
    <source>
        <dbReference type="EMBL" id="RAW23922.1"/>
    </source>
</evidence>
<proteinExistence type="predicted"/>
<name>A0A329RKR4_9STRA</name>
<evidence type="ECO:0000313" key="4">
    <source>
        <dbReference type="Proteomes" id="UP000251314"/>
    </source>
</evidence>
<evidence type="ECO:0000313" key="2">
    <source>
        <dbReference type="EMBL" id="KAG6946830.1"/>
    </source>
</evidence>
<dbReference type="EMBL" id="JAENGZ010001670">
    <property type="protein sequence ID" value="KAG6946830.1"/>
    <property type="molecule type" value="Genomic_DNA"/>
</dbReference>
<comment type="caution">
    <text evidence="3">The sequence shown here is derived from an EMBL/GenBank/DDBJ whole genome shotgun (WGS) entry which is preliminary data.</text>
</comment>
<keyword evidence="4" id="KW-1185">Reference proteome</keyword>
<gene>
    <name evidence="2" type="ORF">JG687_00016493</name>
    <name evidence="3" type="ORF">PC110_g19650</name>
</gene>
<dbReference type="EMBL" id="MJFZ01000966">
    <property type="protein sequence ID" value="RAW23922.1"/>
    <property type="molecule type" value="Genomic_DNA"/>
</dbReference>
<feature type="region of interest" description="Disordered" evidence="1">
    <location>
        <begin position="134"/>
        <end position="191"/>
    </location>
</feature>
<dbReference type="AlphaFoldDB" id="A0A329RKR4"/>
<reference evidence="3 4" key="1">
    <citation type="submission" date="2018-01" db="EMBL/GenBank/DDBJ databases">
        <title>Draft genome of the strawberry crown rot pathogen Phytophthora cactorum.</title>
        <authorList>
            <person name="Armitage A.D."/>
            <person name="Lysoe E."/>
            <person name="Nellist C.F."/>
            <person name="Harrison R.J."/>
            <person name="Brurberg M.B."/>
        </authorList>
    </citation>
    <scope>NUCLEOTIDE SEQUENCE [LARGE SCALE GENOMIC DNA]</scope>
    <source>
        <strain evidence="3 4">10300</strain>
    </source>
</reference>
<reference evidence="2" key="2">
    <citation type="submission" date="2021-01" db="EMBL/GenBank/DDBJ databases">
        <title>Phytophthora aleatoria, a newly-described species from Pinus radiata is distinct from Phytophthora cactorum isolates based on comparative genomics.</title>
        <authorList>
            <person name="Mcdougal R."/>
            <person name="Panda P."/>
            <person name="Williams N."/>
            <person name="Studholme D.J."/>
        </authorList>
    </citation>
    <scope>NUCLEOTIDE SEQUENCE</scope>
    <source>
        <strain evidence="2">NZFS 3830</strain>
    </source>
</reference>
<dbReference type="OrthoDB" id="95615at2759"/>
<dbReference type="Proteomes" id="UP000251314">
    <property type="component" value="Unassembled WGS sequence"/>
</dbReference>
<dbReference type="VEuPathDB" id="FungiDB:PC110_g19650"/>
<sequence>MAKRKREEIAVRRTRGCGYLEVLALWMKDMWAPFISGIGCVVAFKEAWTLLRKCGWYSKPPPRHSLNPCYRYFRPCGDPDGQIGVDYLLGEIAVLPYARVTTANNESVHVDDSTARAELPPAWAVTQPVASMAAPGTRVGEGAAGPPREGSLRYRGSSHNEVTVEGGGGSEGIAGSKSPPIIAAIKRPGKT</sequence>
<evidence type="ECO:0000256" key="1">
    <source>
        <dbReference type="SAM" id="MobiDB-lite"/>
    </source>
</evidence>
<organism evidence="3 4">
    <name type="scientific">Phytophthora cactorum</name>
    <dbReference type="NCBI Taxonomy" id="29920"/>
    <lineage>
        <taxon>Eukaryota</taxon>
        <taxon>Sar</taxon>
        <taxon>Stramenopiles</taxon>
        <taxon>Oomycota</taxon>
        <taxon>Peronosporomycetes</taxon>
        <taxon>Peronosporales</taxon>
        <taxon>Peronosporaceae</taxon>
        <taxon>Phytophthora</taxon>
    </lineage>
</organism>
<protein>
    <submittedName>
        <fullName evidence="3">Uncharacterized protein</fullName>
    </submittedName>
</protein>
<accession>A0A329RKR4</accession>
<dbReference type="Proteomes" id="UP000688947">
    <property type="component" value="Unassembled WGS sequence"/>
</dbReference>